<protein>
    <submittedName>
        <fullName evidence="1">Uncharacterized protein</fullName>
    </submittedName>
</protein>
<dbReference type="EMBL" id="WHLY01000002">
    <property type="protein sequence ID" value="MPR36640.1"/>
    <property type="molecule type" value="Genomic_DNA"/>
</dbReference>
<evidence type="ECO:0000313" key="2">
    <source>
        <dbReference type="Proteomes" id="UP000479293"/>
    </source>
</evidence>
<gene>
    <name evidence="1" type="ORF">GBK04_25670</name>
</gene>
<reference evidence="1 2" key="1">
    <citation type="submission" date="2019-10" db="EMBL/GenBank/DDBJ databases">
        <title>Draft Genome Sequence of Cytophagaceae sp. SJW1-29.</title>
        <authorList>
            <person name="Choi A."/>
        </authorList>
    </citation>
    <scope>NUCLEOTIDE SEQUENCE [LARGE SCALE GENOMIC DNA]</scope>
    <source>
        <strain evidence="1 2">SJW1-29</strain>
    </source>
</reference>
<keyword evidence="2" id="KW-1185">Reference proteome</keyword>
<sequence>MKGKYLITTDAWFLAPDGKSYRAVWGEVEIVEDSFLGIKTNRNASNWFARVGGKDNHVIVAGCQIHYAVRCEDCPNTEKVTDYQTEDGFNEFERPTQIYIAS</sequence>
<dbReference type="AlphaFoldDB" id="A0A7C9BIA0"/>
<organism evidence="1 2">
    <name type="scientific">Salmonirosea aquatica</name>
    <dbReference type="NCBI Taxonomy" id="2654236"/>
    <lineage>
        <taxon>Bacteria</taxon>
        <taxon>Pseudomonadati</taxon>
        <taxon>Bacteroidota</taxon>
        <taxon>Cytophagia</taxon>
        <taxon>Cytophagales</taxon>
        <taxon>Spirosomataceae</taxon>
        <taxon>Salmonirosea</taxon>
    </lineage>
</organism>
<dbReference type="RefSeq" id="WP_152764730.1">
    <property type="nucleotide sequence ID" value="NZ_WHLY01000002.1"/>
</dbReference>
<accession>A0A7C9BIA0</accession>
<comment type="caution">
    <text evidence="1">The sequence shown here is derived from an EMBL/GenBank/DDBJ whole genome shotgun (WGS) entry which is preliminary data.</text>
</comment>
<proteinExistence type="predicted"/>
<evidence type="ECO:0000313" key="1">
    <source>
        <dbReference type="EMBL" id="MPR36640.1"/>
    </source>
</evidence>
<dbReference type="Proteomes" id="UP000479293">
    <property type="component" value="Unassembled WGS sequence"/>
</dbReference>
<name>A0A7C9BIA0_9BACT</name>